<sequence length="132" mass="14943">MRNKQENVEFGSKYSYQQYRELGGVINEEDYQSVLNCAQSMVTVDNKALIAQSELIAKKSGIILHNSEDALDQRTVLYGILRTDTNPGEKYHHGQMSDQELFAEALRMLGDADSLKKLIDAHPNIFPPIKNE</sequence>
<name>A0A0G1ZM71_9BACT</name>
<dbReference type="Proteomes" id="UP000034201">
    <property type="component" value="Unassembled WGS sequence"/>
</dbReference>
<dbReference type="EMBL" id="LCQQ01000030">
    <property type="protein sequence ID" value="KKW20524.1"/>
    <property type="molecule type" value="Genomic_DNA"/>
</dbReference>
<gene>
    <name evidence="1" type="ORF">UY61_C0030G0006</name>
</gene>
<organism evidence="1 2">
    <name type="scientific">Candidatus Adlerbacteria bacterium GW2011_GWC1_50_9</name>
    <dbReference type="NCBI Taxonomy" id="1618608"/>
    <lineage>
        <taxon>Bacteria</taxon>
        <taxon>Candidatus Adleribacteriota</taxon>
    </lineage>
</organism>
<evidence type="ECO:0000313" key="2">
    <source>
        <dbReference type="Proteomes" id="UP000034201"/>
    </source>
</evidence>
<reference evidence="1 2" key="1">
    <citation type="journal article" date="2015" name="Nature">
        <title>rRNA introns, odd ribosomes, and small enigmatic genomes across a large radiation of phyla.</title>
        <authorList>
            <person name="Brown C.T."/>
            <person name="Hug L.A."/>
            <person name="Thomas B.C."/>
            <person name="Sharon I."/>
            <person name="Castelle C.J."/>
            <person name="Singh A."/>
            <person name="Wilkins M.J."/>
            <person name="Williams K.H."/>
            <person name="Banfield J.F."/>
        </authorList>
    </citation>
    <scope>NUCLEOTIDE SEQUENCE [LARGE SCALE GENOMIC DNA]</scope>
</reference>
<protein>
    <submittedName>
        <fullName evidence="1">Uncharacterized protein</fullName>
    </submittedName>
</protein>
<proteinExistence type="predicted"/>
<evidence type="ECO:0000313" key="1">
    <source>
        <dbReference type="EMBL" id="KKW20524.1"/>
    </source>
</evidence>
<dbReference type="AlphaFoldDB" id="A0A0G1ZM71"/>
<comment type="caution">
    <text evidence="1">The sequence shown here is derived from an EMBL/GenBank/DDBJ whole genome shotgun (WGS) entry which is preliminary data.</text>
</comment>
<accession>A0A0G1ZM71</accession>